<dbReference type="GeneID" id="87858488"/>
<dbReference type="Proteomes" id="UP001278500">
    <property type="component" value="Unassembled WGS sequence"/>
</dbReference>
<dbReference type="PANTHER" id="PTHR37329:SF1">
    <property type="entry name" value="KINETOCHORE PROTEIN SOS7"/>
    <property type="match status" value="1"/>
</dbReference>
<reference evidence="3" key="1">
    <citation type="journal article" date="2023" name="Mol. Phylogenet. Evol.">
        <title>Genome-scale phylogeny and comparative genomics of the fungal order Sordariales.</title>
        <authorList>
            <person name="Hensen N."/>
            <person name="Bonometti L."/>
            <person name="Westerberg I."/>
            <person name="Brannstrom I.O."/>
            <person name="Guillou S."/>
            <person name="Cros-Aarteil S."/>
            <person name="Calhoun S."/>
            <person name="Haridas S."/>
            <person name="Kuo A."/>
            <person name="Mondo S."/>
            <person name="Pangilinan J."/>
            <person name="Riley R."/>
            <person name="LaButti K."/>
            <person name="Andreopoulos B."/>
            <person name="Lipzen A."/>
            <person name="Chen C."/>
            <person name="Yan M."/>
            <person name="Daum C."/>
            <person name="Ng V."/>
            <person name="Clum A."/>
            <person name="Steindorff A."/>
            <person name="Ohm R.A."/>
            <person name="Martin F."/>
            <person name="Silar P."/>
            <person name="Natvig D.O."/>
            <person name="Lalanne C."/>
            <person name="Gautier V."/>
            <person name="Ament-Velasquez S.L."/>
            <person name="Kruys A."/>
            <person name="Hutchinson M.I."/>
            <person name="Powell A.J."/>
            <person name="Barry K."/>
            <person name="Miller A.N."/>
            <person name="Grigoriev I.V."/>
            <person name="Debuchy R."/>
            <person name="Gladieux P."/>
            <person name="Hiltunen Thoren M."/>
            <person name="Johannesson H."/>
        </authorList>
    </citation>
    <scope>NUCLEOTIDE SEQUENCE</scope>
    <source>
        <strain evidence="3">CBS 560.94</strain>
    </source>
</reference>
<dbReference type="PANTHER" id="PTHR37329">
    <property type="entry name" value="KINETOCHORE PROTEIN SOS7"/>
    <property type="match status" value="1"/>
</dbReference>
<comment type="caution">
    <text evidence="3">The sequence shown here is derived from an EMBL/GenBank/DDBJ whole genome shotgun (WGS) entry which is preliminary data.</text>
</comment>
<feature type="compositionally biased region" description="Low complexity" evidence="1">
    <location>
        <begin position="26"/>
        <end position="54"/>
    </location>
</feature>
<dbReference type="GO" id="GO:0034501">
    <property type="term" value="P:protein localization to kinetochore"/>
    <property type="evidence" value="ECO:0007669"/>
    <property type="project" value="InterPro"/>
</dbReference>
<dbReference type="InterPro" id="IPR037475">
    <property type="entry name" value="Sos7"/>
</dbReference>
<dbReference type="GO" id="GO:0000776">
    <property type="term" value="C:kinetochore"/>
    <property type="evidence" value="ECO:0007669"/>
    <property type="project" value="InterPro"/>
</dbReference>
<evidence type="ECO:0000313" key="3">
    <source>
        <dbReference type="EMBL" id="KAK3354546.1"/>
    </source>
</evidence>
<feature type="compositionally biased region" description="Low complexity" evidence="1">
    <location>
        <begin position="100"/>
        <end position="113"/>
    </location>
</feature>
<evidence type="ECO:0000256" key="1">
    <source>
        <dbReference type="SAM" id="MobiDB-lite"/>
    </source>
</evidence>
<keyword evidence="4" id="KW-1185">Reference proteome</keyword>
<dbReference type="Pfam" id="PF20882">
    <property type="entry name" value="Sos7"/>
    <property type="match status" value="1"/>
</dbReference>
<feature type="region of interest" description="Disordered" evidence="1">
    <location>
        <begin position="99"/>
        <end position="142"/>
    </location>
</feature>
<feature type="region of interest" description="Disordered" evidence="1">
    <location>
        <begin position="1"/>
        <end position="63"/>
    </location>
</feature>
<reference evidence="3" key="2">
    <citation type="submission" date="2023-06" db="EMBL/GenBank/DDBJ databases">
        <authorList>
            <consortium name="Lawrence Berkeley National Laboratory"/>
            <person name="Haridas S."/>
            <person name="Hensen N."/>
            <person name="Bonometti L."/>
            <person name="Westerberg I."/>
            <person name="Brannstrom I.O."/>
            <person name="Guillou S."/>
            <person name="Cros-Aarteil S."/>
            <person name="Calhoun S."/>
            <person name="Kuo A."/>
            <person name="Mondo S."/>
            <person name="Pangilinan J."/>
            <person name="Riley R."/>
            <person name="Labutti K."/>
            <person name="Andreopoulos B."/>
            <person name="Lipzen A."/>
            <person name="Chen C."/>
            <person name="Yanf M."/>
            <person name="Daum C."/>
            <person name="Ng V."/>
            <person name="Clum A."/>
            <person name="Steindorff A."/>
            <person name="Ohm R."/>
            <person name="Martin F."/>
            <person name="Silar P."/>
            <person name="Natvig D."/>
            <person name="Lalanne C."/>
            <person name="Gautier V."/>
            <person name="Ament-Velasquez S.L."/>
            <person name="Kruys A."/>
            <person name="Hutchinson M.I."/>
            <person name="Powell A.J."/>
            <person name="Barry K."/>
            <person name="Miller A.N."/>
            <person name="Grigoriev I.V."/>
            <person name="Debuchy R."/>
            <person name="Gladieux P."/>
            <person name="Thoren M.H."/>
            <person name="Johannesson H."/>
        </authorList>
    </citation>
    <scope>NUCLEOTIDE SEQUENCE</scope>
    <source>
        <strain evidence="3">CBS 560.94</strain>
    </source>
</reference>
<dbReference type="RefSeq" id="XP_062685924.1">
    <property type="nucleotide sequence ID" value="XM_062821334.1"/>
</dbReference>
<feature type="region of interest" description="Disordered" evidence="1">
    <location>
        <begin position="326"/>
        <end position="352"/>
    </location>
</feature>
<organism evidence="3 4">
    <name type="scientific">Neurospora tetraspora</name>
    <dbReference type="NCBI Taxonomy" id="94610"/>
    <lineage>
        <taxon>Eukaryota</taxon>
        <taxon>Fungi</taxon>
        <taxon>Dikarya</taxon>
        <taxon>Ascomycota</taxon>
        <taxon>Pezizomycotina</taxon>
        <taxon>Sordariomycetes</taxon>
        <taxon>Sordariomycetidae</taxon>
        <taxon>Sordariales</taxon>
        <taxon>Sordariaceae</taxon>
        <taxon>Neurospora</taxon>
    </lineage>
</organism>
<feature type="compositionally biased region" description="Pro residues" evidence="1">
    <location>
        <begin position="1"/>
        <end position="10"/>
    </location>
</feature>
<evidence type="ECO:0000259" key="2">
    <source>
        <dbReference type="Pfam" id="PF20882"/>
    </source>
</evidence>
<feature type="compositionally biased region" description="Polar residues" evidence="1">
    <location>
        <begin position="16"/>
        <end position="25"/>
    </location>
</feature>
<dbReference type="EMBL" id="JAUEPP010000001">
    <property type="protein sequence ID" value="KAK3354546.1"/>
    <property type="molecule type" value="Genomic_DNA"/>
</dbReference>
<gene>
    <name evidence="3" type="ORF">B0H65DRAFT_16880</name>
</gene>
<dbReference type="GO" id="GO:0051315">
    <property type="term" value="P:attachment of mitotic spindle microtubules to kinetochore"/>
    <property type="evidence" value="ECO:0007669"/>
    <property type="project" value="TreeGrafter"/>
</dbReference>
<evidence type="ECO:0000313" key="4">
    <source>
        <dbReference type="Proteomes" id="UP001278500"/>
    </source>
</evidence>
<dbReference type="InterPro" id="IPR048781">
    <property type="entry name" value="Sos7_CC"/>
</dbReference>
<dbReference type="AlphaFoldDB" id="A0AAE0MW83"/>
<sequence length="374" mass="41101">MGLRRTPPPEAGAIAATSQPTISQGTTPRAITPRATTPRTTTPRARTTRATTPRSVSSDPTAHLQRAAEVLQVLDALDASTRDEITIIKISEPISSALHSATSKNNGSSNSNNDESHDQQPSTTAPRTSDVSAHSASSALDAPTPASLEADLAHYKELFAKLRFSYVEQVTKEKFIRAIVGDPPLIVTPQENADLEASNVAAKASLKALKTEVALLVEDLESRSRELAARYERVKLDRVKLRELPGKMEELQKRVDELRTKQAIQPGSLPEMNLPLAKTAALVEERRQKVRDLERQVEQLSSLAPRKRKEMERLQMEVTVLAAKRTQVSAAAREAKRRRENAQKAGGADDEMEAKGRWYRASEAALREMLGLKE</sequence>
<proteinExistence type="predicted"/>
<name>A0AAE0MW83_9PEZI</name>
<protein>
    <recommendedName>
        <fullName evidence="2">Kinetochore protein Sos7 coiled-coil domain-containing protein</fullName>
    </recommendedName>
</protein>
<accession>A0AAE0MW83</accession>
<feature type="domain" description="Kinetochore protein Sos7 coiled-coil" evidence="2">
    <location>
        <begin position="157"/>
        <end position="231"/>
    </location>
</feature>
<feature type="compositionally biased region" description="Polar residues" evidence="1">
    <location>
        <begin position="119"/>
        <end position="138"/>
    </location>
</feature>